<evidence type="ECO:0000256" key="6">
    <source>
        <dbReference type="ARBA" id="ARBA00022692"/>
    </source>
</evidence>
<evidence type="ECO:0000256" key="2">
    <source>
        <dbReference type="ARBA" id="ARBA00004167"/>
    </source>
</evidence>
<dbReference type="GO" id="GO:0061630">
    <property type="term" value="F:ubiquitin protein ligase activity"/>
    <property type="evidence" value="ECO:0007669"/>
    <property type="project" value="UniProtKB-EC"/>
</dbReference>
<reference evidence="16 17" key="1">
    <citation type="submission" date="2018-04" db="EMBL/GenBank/DDBJ databases">
        <title>WGS assembly of Panicum hallii var. hallii HAL2.</title>
        <authorList>
            <person name="Lovell J."/>
            <person name="Jenkins J."/>
            <person name="Lowry D."/>
            <person name="Mamidi S."/>
            <person name="Sreedasyam A."/>
            <person name="Weng X."/>
            <person name="Barry K."/>
            <person name="Bonette J."/>
            <person name="Campitelli B."/>
            <person name="Daum C."/>
            <person name="Gordon S."/>
            <person name="Gould B."/>
            <person name="Lipzen A."/>
            <person name="MacQueen A."/>
            <person name="Palacio-Mejia J."/>
            <person name="Plott C."/>
            <person name="Shakirov E."/>
            <person name="Shu S."/>
            <person name="Yoshinaga Y."/>
            <person name="Zane M."/>
            <person name="Rokhsar D."/>
            <person name="Grimwood J."/>
            <person name="Schmutz J."/>
            <person name="Juenger T."/>
        </authorList>
    </citation>
    <scope>NUCLEOTIDE SEQUENCE [LARGE SCALE GENOMIC DNA]</scope>
    <source>
        <strain evidence="17">cv. HAL2</strain>
    </source>
</reference>
<keyword evidence="12 14" id="KW-0472">Membrane</keyword>
<evidence type="ECO:0000256" key="11">
    <source>
        <dbReference type="ARBA" id="ARBA00022989"/>
    </source>
</evidence>
<evidence type="ECO:0000259" key="15">
    <source>
        <dbReference type="PROSITE" id="PS50089"/>
    </source>
</evidence>
<dbReference type="SMART" id="SM00184">
    <property type="entry name" value="RING"/>
    <property type="match status" value="1"/>
</dbReference>
<dbReference type="InterPro" id="IPR001841">
    <property type="entry name" value="Znf_RING"/>
</dbReference>
<keyword evidence="7" id="KW-0479">Metal-binding</keyword>
<dbReference type="SMART" id="SM01197">
    <property type="entry name" value="FANCL_C"/>
    <property type="match status" value="1"/>
</dbReference>
<dbReference type="Gene3D" id="3.30.40.10">
    <property type="entry name" value="Zinc/RING finger domain, C3HC4 (zinc finger)"/>
    <property type="match status" value="1"/>
</dbReference>
<keyword evidence="9" id="KW-0833">Ubl conjugation pathway</keyword>
<evidence type="ECO:0000256" key="14">
    <source>
        <dbReference type="SAM" id="Phobius"/>
    </source>
</evidence>
<dbReference type="Gramene" id="PUZ58988">
    <property type="protein sequence ID" value="PUZ58988"/>
    <property type="gene ID" value="GQ55_4G005600"/>
</dbReference>
<dbReference type="EMBL" id="CM009752">
    <property type="protein sequence ID" value="PUZ58988.1"/>
    <property type="molecule type" value="Genomic_DNA"/>
</dbReference>
<name>A0A2T7DTU3_9POAL</name>
<evidence type="ECO:0000256" key="9">
    <source>
        <dbReference type="ARBA" id="ARBA00022786"/>
    </source>
</evidence>
<evidence type="ECO:0000313" key="17">
    <source>
        <dbReference type="Proteomes" id="UP000244336"/>
    </source>
</evidence>
<evidence type="ECO:0000256" key="10">
    <source>
        <dbReference type="ARBA" id="ARBA00022833"/>
    </source>
</evidence>
<comment type="catalytic activity">
    <reaction evidence="1">
        <text>S-ubiquitinyl-[E2 ubiquitin-conjugating enzyme]-L-cysteine + [acceptor protein]-L-lysine = [E2 ubiquitin-conjugating enzyme]-L-cysteine + N(6)-ubiquitinyl-[acceptor protein]-L-lysine.</text>
        <dbReference type="EC" id="2.3.2.27"/>
    </reaction>
</comment>
<evidence type="ECO:0000256" key="3">
    <source>
        <dbReference type="ARBA" id="ARBA00004906"/>
    </source>
</evidence>
<keyword evidence="17" id="KW-1185">Reference proteome</keyword>
<dbReference type="FunFam" id="3.30.40.10:FF:000187">
    <property type="entry name" value="E3 ubiquitin-protein ligase ATL6"/>
    <property type="match status" value="1"/>
</dbReference>
<keyword evidence="11 14" id="KW-1133">Transmembrane helix</keyword>
<keyword evidence="8 13" id="KW-0863">Zinc-finger</keyword>
<dbReference type="GO" id="GO:0016020">
    <property type="term" value="C:membrane"/>
    <property type="evidence" value="ECO:0007669"/>
    <property type="project" value="UniProtKB-SubCell"/>
</dbReference>
<dbReference type="InterPro" id="IPR052788">
    <property type="entry name" value="RING-type_E3_ligase_ATL"/>
</dbReference>
<gene>
    <name evidence="16" type="ORF">GQ55_4G005600</name>
</gene>
<protein>
    <recommendedName>
        <fullName evidence="4">RING-type E3 ubiquitin transferase</fullName>
        <ecNumber evidence="4">2.3.2.27</ecNumber>
    </recommendedName>
</protein>
<evidence type="ECO:0000256" key="7">
    <source>
        <dbReference type="ARBA" id="ARBA00022723"/>
    </source>
</evidence>
<evidence type="ECO:0000256" key="12">
    <source>
        <dbReference type="ARBA" id="ARBA00023136"/>
    </source>
</evidence>
<feature type="domain" description="RING-type" evidence="15">
    <location>
        <begin position="190"/>
        <end position="232"/>
    </location>
</feature>
<dbReference type="PROSITE" id="PS50089">
    <property type="entry name" value="ZF_RING_2"/>
    <property type="match status" value="1"/>
</dbReference>
<evidence type="ECO:0000256" key="1">
    <source>
        <dbReference type="ARBA" id="ARBA00000900"/>
    </source>
</evidence>
<dbReference type="PANTHER" id="PTHR45798:SF99">
    <property type="entry name" value="RING ZINC FINGER DOMAIN SUPERFAMILY PROTEIN-RELATED"/>
    <property type="match status" value="1"/>
</dbReference>
<dbReference type="AlphaFoldDB" id="A0A2T7DTU3"/>
<comment type="subcellular location">
    <subcellularLocation>
        <location evidence="2">Membrane</location>
        <topology evidence="2">Single-pass membrane protein</topology>
    </subcellularLocation>
</comment>
<evidence type="ECO:0000256" key="4">
    <source>
        <dbReference type="ARBA" id="ARBA00012483"/>
    </source>
</evidence>
<dbReference type="Proteomes" id="UP000244336">
    <property type="component" value="Chromosome 4"/>
</dbReference>
<sequence length="274" mass="28368">MSGRQALAPCPVAPRVAQDGTDPFVGFHSLLLGGPTSAESSIKSQPLAAIGKHKSGRRQEHRSSQVQGIYLSISNSHLSSSSSSSSSMARLLHAAATEQPPPDQQPVVSVDSDMVVILASFLCALVCVLGLALISRCACRLRRGRHASSDDNEQQAPAPPKGLKKKAIDALPTIPFAAPPCSASASASECAICLAEFAEGDALRVLPRCAHAFHVACVDAWLRTRATCPSCRATIVAAQQEAPVVAPAAACGRCGQQVPRGRPAGGGDGHTFLP</sequence>
<dbReference type="Pfam" id="PF13639">
    <property type="entry name" value="zf-RING_2"/>
    <property type="match status" value="1"/>
</dbReference>
<feature type="transmembrane region" description="Helical" evidence="14">
    <location>
        <begin position="114"/>
        <end position="135"/>
    </location>
</feature>
<evidence type="ECO:0000256" key="8">
    <source>
        <dbReference type="ARBA" id="ARBA00022771"/>
    </source>
</evidence>
<dbReference type="SUPFAM" id="SSF57850">
    <property type="entry name" value="RING/U-box"/>
    <property type="match status" value="1"/>
</dbReference>
<evidence type="ECO:0000256" key="5">
    <source>
        <dbReference type="ARBA" id="ARBA00022679"/>
    </source>
</evidence>
<accession>A0A2T7DTU3</accession>
<evidence type="ECO:0000256" key="13">
    <source>
        <dbReference type="PROSITE-ProRule" id="PRU00175"/>
    </source>
</evidence>
<dbReference type="OrthoDB" id="692778at2759"/>
<keyword evidence="5" id="KW-0808">Transferase</keyword>
<dbReference type="GO" id="GO:0008270">
    <property type="term" value="F:zinc ion binding"/>
    <property type="evidence" value="ECO:0007669"/>
    <property type="project" value="UniProtKB-KW"/>
</dbReference>
<evidence type="ECO:0000313" key="16">
    <source>
        <dbReference type="EMBL" id="PUZ58988.1"/>
    </source>
</evidence>
<dbReference type="InterPro" id="IPR013083">
    <property type="entry name" value="Znf_RING/FYVE/PHD"/>
</dbReference>
<comment type="pathway">
    <text evidence="3">Protein modification; protein ubiquitination.</text>
</comment>
<dbReference type="PANTHER" id="PTHR45798">
    <property type="entry name" value="RING-H2 FINGER PROTEIN ATL61-RELATED-RELATED"/>
    <property type="match status" value="1"/>
</dbReference>
<keyword evidence="10" id="KW-0862">Zinc</keyword>
<dbReference type="EC" id="2.3.2.27" evidence="4"/>
<keyword evidence="6 14" id="KW-0812">Transmembrane</keyword>
<organism evidence="16 17">
    <name type="scientific">Panicum hallii var. hallii</name>
    <dbReference type="NCBI Taxonomy" id="1504633"/>
    <lineage>
        <taxon>Eukaryota</taxon>
        <taxon>Viridiplantae</taxon>
        <taxon>Streptophyta</taxon>
        <taxon>Embryophyta</taxon>
        <taxon>Tracheophyta</taxon>
        <taxon>Spermatophyta</taxon>
        <taxon>Magnoliopsida</taxon>
        <taxon>Liliopsida</taxon>
        <taxon>Poales</taxon>
        <taxon>Poaceae</taxon>
        <taxon>PACMAD clade</taxon>
        <taxon>Panicoideae</taxon>
        <taxon>Panicodae</taxon>
        <taxon>Paniceae</taxon>
        <taxon>Panicinae</taxon>
        <taxon>Panicum</taxon>
        <taxon>Panicum sect. Panicum</taxon>
    </lineage>
</organism>
<dbReference type="CDD" id="cd16461">
    <property type="entry name" value="RING-H2_EL5-like"/>
    <property type="match status" value="1"/>
</dbReference>
<proteinExistence type="predicted"/>